<dbReference type="GO" id="GO:0071949">
    <property type="term" value="F:FAD binding"/>
    <property type="evidence" value="ECO:0007669"/>
    <property type="project" value="TreeGrafter"/>
</dbReference>
<gene>
    <name evidence="2" type="ORF">WHR41_09554</name>
</gene>
<evidence type="ECO:0000313" key="2">
    <source>
        <dbReference type="EMBL" id="KAL1581773.1"/>
    </source>
</evidence>
<organism evidence="2 3">
    <name type="scientific">Cladosporium halotolerans</name>
    <dbReference type="NCBI Taxonomy" id="1052096"/>
    <lineage>
        <taxon>Eukaryota</taxon>
        <taxon>Fungi</taxon>
        <taxon>Dikarya</taxon>
        <taxon>Ascomycota</taxon>
        <taxon>Pezizomycotina</taxon>
        <taxon>Dothideomycetes</taxon>
        <taxon>Dothideomycetidae</taxon>
        <taxon>Cladosporiales</taxon>
        <taxon>Cladosporiaceae</taxon>
        <taxon>Cladosporium</taxon>
    </lineage>
</organism>
<dbReference type="GeneID" id="96010995"/>
<feature type="domain" description="FAD/NAD(P)-binding" evidence="1">
    <location>
        <begin position="50"/>
        <end position="166"/>
    </location>
</feature>
<dbReference type="EMBL" id="JAAQHG020000172">
    <property type="protein sequence ID" value="KAL1581773.1"/>
    <property type="molecule type" value="Genomic_DNA"/>
</dbReference>
<dbReference type="GO" id="GO:0005739">
    <property type="term" value="C:mitochondrion"/>
    <property type="evidence" value="ECO:0007669"/>
    <property type="project" value="TreeGrafter"/>
</dbReference>
<reference evidence="2 3" key="1">
    <citation type="journal article" date="2020" name="Microbiol. Resour. Announc.">
        <title>Draft Genome Sequence of a Cladosporium Species Isolated from the Mesophotic Ascidian Didemnum maculosum.</title>
        <authorList>
            <person name="Gioti A."/>
            <person name="Siaperas R."/>
            <person name="Nikolaivits E."/>
            <person name="Le Goff G."/>
            <person name="Ouazzani J."/>
            <person name="Kotoulas G."/>
            <person name="Topakas E."/>
        </authorList>
    </citation>
    <scope>NUCLEOTIDE SEQUENCE [LARGE SCALE GENOMIC DNA]</scope>
    <source>
        <strain evidence="2 3">TM138-S3</strain>
    </source>
</reference>
<dbReference type="InterPro" id="IPR036188">
    <property type="entry name" value="FAD/NAD-bd_sf"/>
</dbReference>
<dbReference type="AlphaFoldDB" id="A0AB34KB85"/>
<evidence type="ECO:0000313" key="3">
    <source>
        <dbReference type="Proteomes" id="UP000803884"/>
    </source>
</evidence>
<proteinExistence type="predicted"/>
<dbReference type="Proteomes" id="UP000803884">
    <property type="component" value="Unassembled WGS sequence"/>
</dbReference>
<dbReference type="GO" id="GO:0070221">
    <property type="term" value="P:sulfide oxidation, using sulfide:quinone oxidoreductase"/>
    <property type="evidence" value="ECO:0007669"/>
    <property type="project" value="TreeGrafter"/>
</dbReference>
<keyword evidence="3" id="KW-1185">Reference proteome</keyword>
<dbReference type="SUPFAM" id="SSF51905">
    <property type="entry name" value="FAD/NAD(P)-binding domain"/>
    <property type="match status" value="2"/>
</dbReference>
<dbReference type="InterPro" id="IPR015904">
    <property type="entry name" value="Sulphide_quinone_reductase"/>
</dbReference>
<dbReference type="Pfam" id="PF07992">
    <property type="entry name" value="Pyr_redox_2"/>
    <property type="match status" value="1"/>
</dbReference>
<dbReference type="FunFam" id="3.50.50.60:FF:000203">
    <property type="entry name" value="Related to sulfide:quinone oxidoreductase, mitochondrial"/>
    <property type="match status" value="1"/>
</dbReference>
<comment type="caution">
    <text evidence="2">The sequence shown here is derived from an EMBL/GenBank/DDBJ whole genome shotgun (WGS) entry which is preliminary data.</text>
</comment>
<dbReference type="InterPro" id="IPR023753">
    <property type="entry name" value="FAD/NAD-binding_dom"/>
</dbReference>
<dbReference type="PANTHER" id="PTHR10632:SF2">
    <property type="entry name" value="SULFIDE:QUINONE OXIDOREDUCTASE, MITOCHONDRIAL"/>
    <property type="match status" value="1"/>
</dbReference>
<accession>A0AB34KB85</accession>
<name>A0AB34KB85_9PEZI</name>
<dbReference type="PANTHER" id="PTHR10632">
    <property type="entry name" value="SULFIDE:QUINONE OXIDOREDUCTASE"/>
    <property type="match status" value="1"/>
</dbReference>
<dbReference type="GO" id="GO:0070224">
    <property type="term" value="F:sulfide:quinone oxidoreductase activity"/>
    <property type="evidence" value="ECO:0007669"/>
    <property type="project" value="TreeGrafter"/>
</dbReference>
<protein>
    <recommendedName>
        <fullName evidence="1">FAD/NAD(P)-binding domain-containing protein</fullName>
    </recommendedName>
</protein>
<evidence type="ECO:0000259" key="1">
    <source>
        <dbReference type="Pfam" id="PF07992"/>
    </source>
</evidence>
<dbReference type="RefSeq" id="XP_069224882.1">
    <property type="nucleotide sequence ID" value="XM_069378157.1"/>
</dbReference>
<dbReference type="Gene3D" id="3.50.50.60">
    <property type="entry name" value="FAD/NAD(P)-binding domain"/>
    <property type="match status" value="2"/>
</dbReference>
<sequence>MSILSRFSAPKTRHILTTRPIVFASTSQPTRSFASVINAPQVSSSSHSHKVVIVGGGSAGITISNQLLRSGRFTSKDIALIDPAEWHHYQPGWTLVGGGLKDKDSLKKRLDDMVDAKVQFYNDQVQSFSPDQHTLSLRNGAQISYDQLVVCPGIKVDFTSIRGLQDAIADRHAPVSSIYSYDTCDKTARNLADFRKGKALFTHPTGPVKCAGAPQKIMWLALDGWKRAGLYKPDYPSTSPVHISFATGMPVMFGVPKYSQKLDELRAQRAVEGLFQHDLVAIEGNTAILAQADGKGEVKRHFELLHAVPKMGPHPFVKTSALANEAGFVDVDEGTLRHKRYSNVWSCGDASGLPTSKTAAAITAQAPVLVSNLLSVMQDQTPSEIYNGYTSCPLLTEYGKVMLAEFAYGGKPYETFGRFVDQATPRRAFYHMKKDFFPWVYYASMVKGTWAGPKGWKW</sequence>